<dbReference type="WBParaSite" id="TMUE_0000000821.1">
    <property type="protein sequence ID" value="TMUE_0000000821.1"/>
    <property type="gene ID" value="WBGene00296744"/>
</dbReference>
<name>A0A5S6Q0Q5_TRIMR</name>
<evidence type="ECO:0000313" key="3">
    <source>
        <dbReference type="WBParaSite" id="TMUE_0000000820.1"/>
    </source>
</evidence>
<keyword evidence="1" id="KW-1133">Transmembrane helix</keyword>
<dbReference type="WBParaSite" id="TMUE_0000000820.1">
    <property type="protein sequence ID" value="TMUE_0000000820.1"/>
    <property type="gene ID" value="WBGene00296743"/>
</dbReference>
<keyword evidence="1" id="KW-0472">Membrane</keyword>
<accession>A0A5S6Q0Q5</accession>
<evidence type="ECO:0000256" key="1">
    <source>
        <dbReference type="SAM" id="Phobius"/>
    </source>
</evidence>
<protein>
    <submittedName>
        <fullName evidence="3 4">Uncharacterized protein</fullName>
    </submittedName>
</protein>
<feature type="transmembrane region" description="Helical" evidence="1">
    <location>
        <begin position="63"/>
        <end position="81"/>
    </location>
</feature>
<reference evidence="2" key="1">
    <citation type="submission" date="2013-11" db="EMBL/GenBank/DDBJ databases">
        <authorList>
            <person name="Aslett M."/>
        </authorList>
    </citation>
    <scope>NUCLEOTIDE SEQUENCE [LARGE SCALE GENOMIC DNA]</scope>
    <source>
        <strain evidence="2">Edinburgh</strain>
    </source>
</reference>
<dbReference type="AlphaFoldDB" id="A0A5S6Q0Q5"/>
<evidence type="ECO:0000313" key="2">
    <source>
        <dbReference type="Proteomes" id="UP000046395"/>
    </source>
</evidence>
<keyword evidence="2" id="KW-1185">Reference proteome</keyword>
<evidence type="ECO:0000313" key="4">
    <source>
        <dbReference type="WBParaSite" id="TMUE_0000000821.1"/>
    </source>
</evidence>
<organism evidence="2 3">
    <name type="scientific">Trichuris muris</name>
    <name type="common">Mouse whipworm</name>
    <dbReference type="NCBI Taxonomy" id="70415"/>
    <lineage>
        <taxon>Eukaryota</taxon>
        <taxon>Metazoa</taxon>
        <taxon>Ecdysozoa</taxon>
        <taxon>Nematoda</taxon>
        <taxon>Enoplea</taxon>
        <taxon>Dorylaimia</taxon>
        <taxon>Trichinellida</taxon>
        <taxon>Trichuridae</taxon>
        <taxon>Trichuris</taxon>
    </lineage>
</organism>
<feature type="transmembrane region" description="Helical" evidence="1">
    <location>
        <begin position="119"/>
        <end position="139"/>
    </location>
</feature>
<proteinExistence type="predicted"/>
<dbReference type="Proteomes" id="UP000046395">
    <property type="component" value="Unassembled WGS sequence"/>
</dbReference>
<feature type="transmembrane region" description="Helical" evidence="1">
    <location>
        <begin position="87"/>
        <end position="107"/>
    </location>
</feature>
<reference evidence="3 4" key="3">
    <citation type="submission" date="2019-12" db="UniProtKB">
        <authorList>
            <consortium name="WormBaseParasite"/>
        </authorList>
    </citation>
    <scope>IDENTIFICATION</scope>
</reference>
<reference evidence="2" key="2">
    <citation type="submission" date="2014-03" db="EMBL/GenBank/DDBJ databases">
        <title>The whipworm genome and dual-species transcriptomics of an intimate host-pathogen interaction.</title>
        <authorList>
            <person name="Foth B.J."/>
            <person name="Tsai I.J."/>
            <person name="Reid A.J."/>
            <person name="Bancroft A.J."/>
            <person name="Nichol S."/>
            <person name="Tracey A."/>
            <person name="Holroyd N."/>
            <person name="Cotton J.A."/>
            <person name="Stanley E.J."/>
            <person name="Zarowiecki M."/>
            <person name="Liu J.Z."/>
            <person name="Huckvale T."/>
            <person name="Cooper P.J."/>
            <person name="Grencis R.K."/>
            <person name="Berriman M."/>
        </authorList>
    </citation>
    <scope>NUCLEOTIDE SEQUENCE [LARGE SCALE GENOMIC DNA]</scope>
    <source>
        <strain evidence="2">Edinburgh</strain>
    </source>
</reference>
<keyword evidence="1" id="KW-0812">Transmembrane</keyword>
<sequence>MKFKEPVRSHVFQRAGNLVFTYKNTKFAECTIFYGSWYGEYKSVFRPSPSETAENLSLRQRRLHLQVFPFLLLLLPFLAFVGPKEQIAAYLRRKALSCLIFAVYLVWSRELRTRTFPAEEYGVFILFVHTATNVVHFYIKTMTMLPQRF</sequence>